<proteinExistence type="predicted"/>
<evidence type="ECO:0000313" key="1">
    <source>
        <dbReference type="EMBL" id="CAL1353498.1"/>
    </source>
</evidence>
<dbReference type="EMBL" id="OZ034813">
    <property type="protein sequence ID" value="CAL1353498.1"/>
    <property type="molecule type" value="Genomic_DNA"/>
</dbReference>
<dbReference type="AlphaFoldDB" id="A0AAV2CC91"/>
<reference evidence="1 2" key="1">
    <citation type="submission" date="2024-04" db="EMBL/GenBank/DDBJ databases">
        <authorList>
            <person name="Fracassetti M."/>
        </authorList>
    </citation>
    <scope>NUCLEOTIDE SEQUENCE [LARGE SCALE GENOMIC DNA]</scope>
</reference>
<dbReference type="Proteomes" id="UP001497516">
    <property type="component" value="Chromosome 1"/>
</dbReference>
<dbReference type="SUPFAM" id="SSF50104">
    <property type="entry name" value="Translation proteins SH3-like domain"/>
    <property type="match status" value="1"/>
</dbReference>
<keyword evidence="2" id="KW-1185">Reference proteome</keyword>
<organism evidence="1 2">
    <name type="scientific">Linum trigynum</name>
    <dbReference type="NCBI Taxonomy" id="586398"/>
    <lineage>
        <taxon>Eukaryota</taxon>
        <taxon>Viridiplantae</taxon>
        <taxon>Streptophyta</taxon>
        <taxon>Embryophyta</taxon>
        <taxon>Tracheophyta</taxon>
        <taxon>Spermatophyta</taxon>
        <taxon>Magnoliopsida</taxon>
        <taxon>eudicotyledons</taxon>
        <taxon>Gunneridae</taxon>
        <taxon>Pentapetalae</taxon>
        <taxon>rosids</taxon>
        <taxon>fabids</taxon>
        <taxon>Malpighiales</taxon>
        <taxon>Linaceae</taxon>
        <taxon>Linum</taxon>
    </lineage>
</organism>
<evidence type="ECO:0000313" key="2">
    <source>
        <dbReference type="Proteomes" id="UP001497516"/>
    </source>
</evidence>
<dbReference type="InterPro" id="IPR008991">
    <property type="entry name" value="Translation_prot_SH3-like_sf"/>
</dbReference>
<sequence>MGWKAAGKLIRHWKVLRGDNVMIIRGKDKGESGCYNYISCEEYKLPSPAGSVTKHIKAGEGHEESSQLKLHFMHQMSKLLTHSQGDPARLESTGQKDTPMDLVLEKAYDCKTGKCMPDL</sequence>
<protein>
    <submittedName>
        <fullName evidence="1">Uncharacterized protein</fullName>
    </submittedName>
</protein>
<accession>A0AAV2CC91</accession>
<name>A0AAV2CC91_9ROSI</name>
<gene>
    <name evidence="1" type="ORF">LTRI10_LOCUS1399</name>
</gene>